<feature type="compositionally biased region" description="Basic and acidic residues" evidence="1">
    <location>
        <begin position="80"/>
        <end position="110"/>
    </location>
</feature>
<evidence type="ECO:0000313" key="2">
    <source>
        <dbReference type="EMBL" id="KAG6650020.1"/>
    </source>
</evidence>
<sequence length="166" mass="19499">MLSVTNTIGYWDLVVQIFIVRHDGTIQRRSHPKLHNRHHQLECSASDSSSDEENGVVRRKIHVKHHKHHRRSHRVGSKSSDSDGHRRHQRSESIGKSSDDNHEEAKDQRTRFLAITTTSIDTITHYDDRNRWLKAEHDWKGTEDAEQHWEQKLLLTMVTSRVTFCV</sequence>
<dbReference type="AlphaFoldDB" id="A0A8T1Q6V0"/>
<dbReference type="PANTHER" id="PTHR37715:SF1">
    <property type="entry name" value="OS01G0120700 PROTEIN"/>
    <property type="match status" value="1"/>
</dbReference>
<gene>
    <name evidence="2" type="ORF">CIPAW_06G014600</name>
</gene>
<accession>A0A8T1Q6V0</accession>
<dbReference type="Proteomes" id="UP000811609">
    <property type="component" value="Chromosome 6"/>
</dbReference>
<comment type="caution">
    <text evidence="2">The sequence shown here is derived from an EMBL/GenBank/DDBJ whole genome shotgun (WGS) entry which is preliminary data.</text>
</comment>
<keyword evidence="3" id="KW-1185">Reference proteome</keyword>
<protein>
    <submittedName>
        <fullName evidence="2">Uncharacterized protein</fullName>
    </submittedName>
</protein>
<feature type="compositionally biased region" description="Basic residues" evidence="1">
    <location>
        <begin position="57"/>
        <end position="76"/>
    </location>
</feature>
<name>A0A8T1Q6V0_CARIL</name>
<dbReference type="EMBL" id="CM031814">
    <property type="protein sequence ID" value="KAG6650020.1"/>
    <property type="molecule type" value="Genomic_DNA"/>
</dbReference>
<reference evidence="2" key="1">
    <citation type="submission" date="2020-12" db="EMBL/GenBank/DDBJ databases">
        <title>WGS assembly of Carya illinoinensis cv. Pawnee.</title>
        <authorList>
            <person name="Platts A."/>
            <person name="Shu S."/>
            <person name="Wright S."/>
            <person name="Barry K."/>
            <person name="Edger P."/>
            <person name="Pires J.C."/>
            <person name="Schmutz J."/>
        </authorList>
    </citation>
    <scope>NUCLEOTIDE SEQUENCE</scope>
    <source>
        <tissue evidence="2">Leaf</tissue>
    </source>
</reference>
<evidence type="ECO:0000313" key="3">
    <source>
        <dbReference type="Proteomes" id="UP000811609"/>
    </source>
</evidence>
<feature type="region of interest" description="Disordered" evidence="1">
    <location>
        <begin position="30"/>
        <end position="110"/>
    </location>
</feature>
<dbReference type="PANTHER" id="PTHR37715">
    <property type="entry name" value="OS01G0120700 PROTEIN"/>
    <property type="match status" value="1"/>
</dbReference>
<proteinExistence type="predicted"/>
<organism evidence="2 3">
    <name type="scientific">Carya illinoinensis</name>
    <name type="common">Pecan</name>
    <dbReference type="NCBI Taxonomy" id="32201"/>
    <lineage>
        <taxon>Eukaryota</taxon>
        <taxon>Viridiplantae</taxon>
        <taxon>Streptophyta</taxon>
        <taxon>Embryophyta</taxon>
        <taxon>Tracheophyta</taxon>
        <taxon>Spermatophyta</taxon>
        <taxon>Magnoliopsida</taxon>
        <taxon>eudicotyledons</taxon>
        <taxon>Gunneridae</taxon>
        <taxon>Pentapetalae</taxon>
        <taxon>rosids</taxon>
        <taxon>fabids</taxon>
        <taxon>Fagales</taxon>
        <taxon>Juglandaceae</taxon>
        <taxon>Carya</taxon>
    </lineage>
</organism>
<evidence type="ECO:0000256" key="1">
    <source>
        <dbReference type="SAM" id="MobiDB-lite"/>
    </source>
</evidence>